<evidence type="ECO:0000313" key="2">
    <source>
        <dbReference type="Proteomes" id="UP000464865"/>
    </source>
</evidence>
<accession>A0A7L5BS78</accession>
<dbReference type="SUPFAM" id="SSF52540">
    <property type="entry name" value="P-loop containing nucleoside triphosphate hydrolases"/>
    <property type="match status" value="1"/>
</dbReference>
<dbReference type="RefSeq" id="WP_164056987.1">
    <property type="nucleotide sequence ID" value="NZ_CP048638.1"/>
</dbReference>
<dbReference type="Gene3D" id="3.40.50.300">
    <property type="entry name" value="P-loop containing nucleotide triphosphate hydrolases"/>
    <property type="match status" value="1"/>
</dbReference>
<keyword evidence="1" id="KW-0614">Plasmid</keyword>
<dbReference type="PANTHER" id="PTHR13696:SF96">
    <property type="entry name" value="COBQ_COBB_MIND_PARA NUCLEOTIDE BINDING DOMAIN-CONTAINING PROTEIN"/>
    <property type="match status" value="1"/>
</dbReference>
<proteinExistence type="predicted"/>
<dbReference type="PANTHER" id="PTHR13696">
    <property type="entry name" value="P-LOOP CONTAINING NUCLEOSIDE TRIPHOSPHATE HYDROLASE"/>
    <property type="match status" value="1"/>
</dbReference>
<dbReference type="EMBL" id="CP048638">
    <property type="protein sequence ID" value="QIB41536.1"/>
    <property type="molecule type" value="Genomic_DNA"/>
</dbReference>
<organism evidence="1 2">
    <name type="scientific">Rhizobium oryzihabitans</name>
    <dbReference type="NCBI Taxonomy" id="2267833"/>
    <lineage>
        <taxon>Bacteria</taxon>
        <taxon>Pseudomonadati</taxon>
        <taxon>Pseudomonadota</taxon>
        <taxon>Alphaproteobacteria</taxon>
        <taxon>Hyphomicrobiales</taxon>
        <taxon>Rhizobiaceae</taxon>
        <taxon>Rhizobium/Agrobacterium group</taxon>
        <taxon>Rhizobium</taxon>
    </lineage>
</organism>
<dbReference type="InterPro" id="IPR009744">
    <property type="entry name" value="VirC1"/>
</dbReference>
<name>A0A7L5BS78_9HYPH</name>
<dbReference type="InterPro" id="IPR027417">
    <property type="entry name" value="P-loop_NTPase"/>
</dbReference>
<sequence length="225" mass="24600">MPVIAAFNSKGGSTKSTALLVLADSLARQNASVTVIDTDPQRSIANWREQATTSTIEVIEQTSSTGIHKAIKDASAKSAFVFVDMAGFTSDMRTPVVSRADLMIIPMQPSPEDARKAADSFALITSDEETLGRTVDKRILWSRTVPNMISRVERKIMAEIQGNDVPSFTTHLHERSAYKAMMLEGVPLAELNRDEYNGVDKAITNADLLAAELVEYIINKQEKAA</sequence>
<reference evidence="1 2" key="1">
    <citation type="submission" date="2020-02" db="EMBL/GenBank/DDBJ databases">
        <title>Plant-Promoting Endophytic Bacterium Rhizobium oryzihabitans sp. nov., Isolated from the Root of Rice.</title>
        <authorList>
            <person name="zhao J."/>
            <person name="Zhang G."/>
        </authorList>
    </citation>
    <scope>NUCLEOTIDE SEQUENCE [LARGE SCALE GENOMIC DNA]</scope>
    <source>
        <strain evidence="1 2">M15</strain>
        <plasmid evidence="1 2">p6</plasmid>
    </source>
</reference>
<geneLocation type="plasmid" evidence="1 2">
    <name>p6</name>
</geneLocation>
<dbReference type="KEGG" id="roy:G3A56_27460"/>
<dbReference type="CDD" id="cd02042">
    <property type="entry name" value="ParAB_family"/>
    <property type="match status" value="1"/>
</dbReference>
<dbReference type="Pfam" id="PF07015">
    <property type="entry name" value="VirC1"/>
    <property type="match status" value="1"/>
</dbReference>
<keyword evidence="2" id="KW-1185">Reference proteome</keyword>
<dbReference type="PIRSF" id="PIRSF009320">
    <property type="entry name" value="Nuc_binding_HP_1000"/>
    <property type="match status" value="1"/>
</dbReference>
<protein>
    <submittedName>
        <fullName evidence="1">AAA family ATPase</fullName>
    </submittedName>
</protein>
<dbReference type="Proteomes" id="UP000464865">
    <property type="component" value="Plasmid p6"/>
</dbReference>
<gene>
    <name evidence="1" type="ORF">G3A56_27460</name>
</gene>
<dbReference type="AlphaFoldDB" id="A0A7L5BS78"/>
<dbReference type="InterPro" id="IPR050678">
    <property type="entry name" value="DNA_Partitioning_ATPase"/>
</dbReference>
<evidence type="ECO:0000313" key="1">
    <source>
        <dbReference type="EMBL" id="QIB41536.1"/>
    </source>
</evidence>